<evidence type="ECO:0000313" key="3">
    <source>
        <dbReference type="Proteomes" id="UP000315295"/>
    </source>
</evidence>
<accession>A0A540KPE1</accession>
<evidence type="ECO:0000259" key="1">
    <source>
        <dbReference type="Pfam" id="PF00078"/>
    </source>
</evidence>
<dbReference type="SUPFAM" id="SSF56672">
    <property type="entry name" value="DNA/RNA polymerases"/>
    <property type="match status" value="1"/>
</dbReference>
<name>A0A540KPE1_MALBA</name>
<dbReference type="STRING" id="106549.A0A540KPE1"/>
<feature type="domain" description="Reverse transcriptase" evidence="1">
    <location>
        <begin position="8"/>
        <end position="98"/>
    </location>
</feature>
<dbReference type="InterPro" id="IPR052343">
    <property type="entry name" value="Retrotransposon-Effector_Assoc"/>
</dbReference>
<protein>
    <recommendedName>
        <fullName evidence="1">Reverse transcriptase domain-containing protein</fullName>
    </recommendedName>
</protein>
<dbReference type="PANTHER" id="PTHR46890">
    <property type="entry name" value="NON-LTR RETROLELEMENT REVERSE TRANSCRIPTASE-LIKE PROTEIN-RELATED"/>
    <property type="match status" value="1"/>
</dbReference>
<dbReference type="Proteomes" id="UP000315295">
    <property type="component" value="Unassembled WGS sequence"/>
</dbReference>
<proteinExistence type="predicted"/>
<dbReference type="EMBL" id="VIEB01001052">
    <property type="protein sequence ID" value="TQD76094.1"/>
    <property type="molecule type" value="Genomic_DNA"/>
</dbReference>
<dbReference type="AlphaFoldDB" id="A0A540KPE1"/>
<evidence type="ECO:0000313" key="2">
    <source>
        <dbReference type="EMBL" id="TQD76094.1"/>
    </source>
</evidence>
<dbReference type="InterPro" id="IPR043502">
    <property type="entry name" value="DNA/RNA_pol_sf"/>
</dbReference>
<reference evidence="2 3" key="1">
    <citation type="journal article" date="2019" name="G3 (Bethesda)">
        <title>Sequencing of a Wild Apple (Malus baccata) Genome Unravels the Differences Between Cultivated and Wild Apple Species Regarding Disease Resistance and Cold Tolerance.</title>
        <authorList>
            <person name="Chen X."/>
        </authorList>
    </citation>
    <scope>NUCLEOTIDE SEQUENCE [LARGE SCALE GENOMIC DNA]</scope>
    <source>
        <strain evidence="3">cv. Shandingzi</strain>
        <tissue evidence="2">Leaves</tissue>
    </source>
</reference>
<dbReference type="PANTHER" id="PTHR46890:SF50">
    <property type="entry name" value="RNA-DIRECTED DNA POLYMERASE, EUKARYOTA, REVERSE TRANSCRIPTASE ZINC-BINDING DOMAIN PROTEIN-RELATED"/>
    <property type="match status" value="1"/>
</dbReference>
<dbReference type="Pfam" id="PF00078">
    <property type="entry name" value="RVT_1"/>
    <property type="match status" value="1"/>
</dbReference>
<comment type="caution">
    <text evidence="2">The sequence shown here is derived from an EMBL/GenBank/DDBJ whole genome shotgun (WGS) entry which is preliminary data.</text>
</comment>
<sequence>MKTKNSGWKGLMALKLDISKAYDRIEWSFLEQMMRHLGFAEEWINWIMMCVTTVTYSFKFNGDPVGFVHPKRGILHGDPLSPFLFVICAEGLSALLDDWEAQGQIHAIKVCNEAQGQIRCRRKLLQHGKLLFLHFSGVLTRLYWKVMRC</sequence>
<organism evidence="2 3">
    <name type="scientific">Malus baccata</name>
    <name type="common">Siberian crab apple</name>
    <name type="synonym">Pyrus baccata</name>
    <dbReference type="NCBI Taxonomy" id="106549"/>
    <lineage>
        <taxon>Eukaryota</taxon>
        <taxon>Viridiplantae</taxon>
        <taxon>Streptophyta</taxon>
        <taxon>Embryophyta</taxon>
        <taxon>Tracheophyta</taxon>
        <taxon>Spermatophyta</taxon>
        <taxon>Magnoliopsida</taxon>
        <taxon>eudicotyledons</taxon>
        <taxon>Gunneridae</taxon>
        <taxon>Pentapetalae</taxon>
        <taxon>rosids</taxon>
        <taxon>fabids</taxon>
        <taxon>Rosales</taxon>
        <taxon>Rosaceae</taxon>
        <taxon>Amygdaloideae</taxon>
        <taxon>Maleae</taxon>
        <taxon>Malus</taxon>
    </lineage>
</organism>
<dbReference type="InterPro" id="IPR000477">
    <property type="entry name" value="RT_dom"/>
</dbReference>
<keyword evidence="3" id="KW-1185">Reference proteome</keyword>
<gene>
    <name evidence="2" type="ORF">C1H46_038362</name>
</gene>